<dbReference type="Proteomes" id="UP000719766">
    <property type="component" value="Unassembled WGS sequence"/>
</dbReference>
<dbReference type="RefSeq" id="XP_041154209.1">
    <property type="nucleotide sequence ID" value="XM_041300772.1"/>
</dbReference>
<reference evidence="1" key="1">
    <citation type="journal article" date="2020" name="New Phytol.">
        <title>Comparative genomics reveals dynamic genome evolution in host specialist ectomycorrhizal fungi.</title>
        <authorList>
            <person name="Lofgren L.A."/>
            <person name="Nguyen N.H."/>
            <person name="Vilgalys R."/>
            <person name="Ruytinx J."/>
            <person name="Liao H.L."/>
            <person name="Branco S."/>
            <person name="Kuo A."/>
            <person name="LaButti K."/>
            <person name="Lipzen A."/>
            <person name="Andreopoulos W."/>
            <person name="Pangilinan J."/>
            <person name="Riley R."/>
            <person name="Hundley H."/>
            <person name="Na H."/>
            <person name="Barry K."/>
            <person name="Grigoriev I.V."/>
            <person name="Stajich J.E."/>
            <person name="Kennedy P.G."/>
        </authorList>
    </citation>
    <scope>NUCLEOTIDE SEQUENCE</scope>
    <source>
        <strain evidence="1">S12</strain>
    </source>
</reference>
<proteinExistence type="predicted"/>
<organism evidence="1 2">
    <name type="scientific">Suillus plorans</name>
    <dbReference type="NCBI Taxonomy" id="116603"/>
    <lineage>
        <taxon>Eukaryota</taxon>
        <taxon>Fungi</taxon>
        <taxon>Dikarya</taxon>
        <taxon>Basidiomycota</taxon>
        <taxon>Agaricomycotina</taxon>
        <taxon>Agaricomycetes</taxon>
        <taxon>Agaricomycetidae</taxon>
        <taxon>Boletales</taxon>
        <taxon>Suillineae</taxon>
        <taxon>Suillaceae</taxon>
        <taxon>Suillus</taxon>
    </lineage>
</organism>
<evidence type="ECO:0000313" key="1">
    <source>
        <dbReference type="EMBL" id="KAG1786800.1"/>
    </source>
</evidence>
<comment type="caution">
    <text evidence="1">The sequence shown here is derived from an EMBL/GenBank/DDBJ whole genome shotgun (WGS) entry which is preliminary data.</text>
</comment>
<name>A0A9P7AD10_9AGAM</name>
<gene>
    <name evidence="1" type="ORF">HD556DRAFT_1313282</name>
</gene>
<dbReference type="GeneID" id="64594536"/>
<accession>A0A9P7AD10</accession>
<dbReference type="AlphaFoldDB" id="A0A9P7AD10"/>
<protein>
    <submittedName>
        <fullName evidence="1">Uncharacterized protein</fullName>
    </submittedName>
</protein>
<evidence type="ECO:0000313" key="2">
    <source>
        <dbReference type="Proteomes" id="UP000719766"/>
    </source>
</evidence>
<dbReference type="OrthoDB" id="2653441at2759"/>
<dbReference type="EMBL" id="JABBWE010000088">
    <property type="protein sequence ID" value="KAG1786800.1"/>
    <property type="molecule type" value="Genomic_DNA"/>
</dbReference>
<keyword evidence="2" id="KW-1185">Reference proteome</keyword>
<sequence>MGEVAVSQSRADLLQRLRDRVEAFPDIILLFMAEINERVTYSQPKHMSNAWRKLQKDENARSRTTFLSNRTGPRSLDVPAEIEVEGHVWHAMSSVHFQVWVQDVNGRIDIDTQNQNLTACGELFPNKSMDNVTLMMERGLSRMREQYAQLSQQVSPNVDVSALLAAPVTLPFGWDGMLSKLALASLTMAHDRYKHWHSVMARSRTAKRTAEEAFDAGPANNTRSRTRARTAALVRGQSLP</sequence>